<reference evidence="2" key="1">
    <citation type="submission" date="2019-10" db="EMBL/GenBank/DDBJ databases">
        <title>Draft genome sequece of Microseira wollei NIES-4236.</title>
        <authorList>
            <person name="Yamaguchi H."/>
            <person name="Suzuki S."/>
            <person name="Kawachi M."/>
        </authorList>
    </citation>
    <scope>NUCLEOTIDE SEQUENCE</scope>
    <source>
        <strain evidence="2">NIES-4236</strain>
    </source>
</reference>
<comment type="caution">
    <text evidence="2">The sequence shown here is derived from an EMBL/GenBank/DDBJ whole genome shotgun (WGS) entry which is preliminary data.</text>
</comment>
<keyword evidence="1" id="KW-0812">Transmembrane</keyword>
<accession>A0AAV3X7D0</accession>
<name>A0AAV3X7D0_9CYAN</name>
<protein>
    <recommendedName>
        <fullName evidence="4">SH3b domain-containing protein</fullName>
    </recommendedName>
</protein>
<organism evidence="2 3">
    <name type="scientific">Microseira wollei NIES-4236</name>
    <dbReference type="NCBI Taxonomy" id="2530354"/>
    <lineage>
        <taxon>Bacteria</taxon>
        <taxon>Bacillati</taxon>
        <taxon>Cyanobacteriota</taxon>
        <taxon>Cyanophyceae</taxon>
        <taxon>Oscillatoriophycideae</taxon>
        <taxon>Aerosakkonematales</taxon>
        <taxon>Aerosakkonemataceae</taxon>
        <taxon>Microseira</taxon>
    </lineage>
</organism>
<dbReference type="EMBL" id="BLAY01000007">
    <property type="protein sequence ID" value="GET35995.1"/>
    <property type="molecule type" value="Genomic_DNA"/>
</dbReference>
<evidence type="ECO:0000313" key="2">
    <source>
        <dbReference type="EMBL" id="GET35995.1"/>
    </source>
</evidence>
<keyword evidence="1" id="KW-0472">Membrane</keyword>
<dbReference type="Proteomes" id="UP001050975">
    <property type="component" value="Unassembled WGS sequence"/>
</dbReference>
<dbReference type="AlphaFoldDB" id="A0AAV3X7D0"/>
<evidence type="ECO:0008006" key="4">
    <source>
        <dbReference type="Google" id="ProtNLM"/>
    </source>
</evidence>
<evidence type="ECO:0000256" key="1">
    <source>
        <dbReference type="SAM" id="Phobius"/>
    </source>
</evidence>
<proteinExistence type="predicted"/>
<feature type="transmembrane region" description="Helical" evidence="1">
    <location>
        <begin position="6"/>
        <end position="28"/>
    </location>
</feature>
<dbReference type="Gene3D" id="2.30.30.40">
    <property type="entry name" value="SH3 Domains"/>
    <property type="match status" value="1"/>
</dbReference>
<sequence length="267" mass="30167">MKPAQILMVIMIVLGAVTGSTLATVAYLNRRQSRVINPNPLVLFKGGSGTPNSSFEKPITLQKKQNNSEFTQFRQRFLESVKRRDANFIRAISTPQTQWSRSGTIDIETYKIDDSQSNFWQAMEKAVGAGCTIERNANVAEKDADSDVWVCPDMALSPISNAAGQAQVGILGENVNVRSQPHTRSDIVVVLSKELVQFDTENFTNLPVRQQESINDIEGWTPVILNDGKRGWVQNRFVYYETRDYRVSFVRSRGQWRLRYFLRGGGN</sequence>
<keyword evidence="1" id="KW-1133">Transmembrane helix</keyword>
<keyword evidence="3" id="KW-1185">Reference proteome</keyword>
<gene>
    <name evidence="2" type="ORF">MiSe_07430</name>
</gene>
<evidence type="ECO:0000313" key="3">
    <source>
        <dbReference type="Proteomes" id="UP001050975"/>
    </source>
</evidence>